<dbReference type="AlphaFoldDB" id="A0A1Y2IDW5"/>
<dbReference type="Proteomes" id="UP000193067">
    <property type="component" value="Unassembled WGS sequence"/>
</dbReference>
<name>A0A1Y2IDW5_TRAC3</name>
<evidence type="ECO:0000313" key="3">
    <source>
        <dbReference type="Proteomes" id="UP000193067"/>
    </source>
</evidence>
<dbReference type="STRING" id="1353009.A0A1Y2IDW5"/>
<reference evidence="2 3" key="1">
    <citation type="journal article" date="2015" name="Biotechnol. Biofuels">
        <title>Enhanced degradation of softwood versus hardwood by the white-rot fungus Pycnoporus coccineus.</title>
        <authorList>
            <person name="Couturier M."/>
            <person name="Navarro D."/>
            <person name="Chevret D."/>
            <person name="Henrissat B."/>
            <person name="Piumi F."/>
            <person name="Ruiz-Duenas F.J."/>
            <person name="Martinez A.T."/>
            <person name="Grigoriev I.V."/>
            <person name="Riley R."/>
            <person name="Lipzen A."/>
            <person name="Berrin J.G."/>
            <person name="Master E.R."/>
            <person name="Rosso M.N."/>
        </authorList>
    </citation>
    <scope>NUCLEOTIDE SEQUENCE [LARGE SCALE GENOMIC DNA]</scope>
    <source>
        <strain evidence="2 3">BRFM310</strain>
    </source>
</reference>
<proteinExistence type="predicted"/>
<keyword evidence="3" id="KW-1185">Reference proteome</keyword>
<organism evidence="2 3">
    <name type="scientific">Trametes coccinea (strain BRFM310)</name>
    <name type="common">Pycnoporus coccineus</name>
    <dbReference type="NCBI Taxonomy" id="1353009"/>
    <lineage>
        <taxon>Eukaryota</taxon>
        <taxon>Fungi</taxon>
        <taxon>Dikarya</taxon>
        <taxon>Basidiomycota</taxon>
        <taxon>Agaricomycotina</taxon>
        <taxon>Agaricomycetes</taxon>
        <taxon>Polyporales</taxon>
        <taxon>Polyporaceae</taxon>
        <taxon>Trametes</taxon>
    </lineage>
</organism>
<sequence>MENVQENRDQKPMRLPPPGQFFISNESYRTFGRGLLSSLEGLAADTLKNQGPELGQPPVPTQYTKKLLMSSTVANMPAATAAPVPRASTSRSPMTYSPEADLGTLFDLFAQSAPNASLDGLPAPSNVQMVASTANERQVNSELDHLDIEVPIPPLVTCRWRGCVGMNVEPHRLFNDHFLDHSDRGHGKEIAQAADQVRCLWEGCVQQKPMNGTSLKRHVECTHLGMKRRKCSRCGVTKRVDAYKKEHGPARYCMARPRAKTRTAPLFAPPTPTDEMPPIAGPSTQLLPAAPSMSLPVIPPVPSLASSTDPGPMRRTRTRHAHSASVQGSIAYPPPNARAMVAPEAPQTTDSVEALDFGLPSDREGWLALLSQTASGSSTPPAALPLEEEAAHIPAHDSQEQFLQPPDASLQAFVAAIQEEFGLPGDFGWPFGVNENCPPQAQP</sequence>
<feature type="region of interest" description="Disordered" evidence="1">
    <location>
        <begin position="303"/>
        <end position="333"/>
    </location>
</feature>
<protein>
    <submittedName>
        <fullName evidence="2">Uncharacterized protein</fullName>
    </submittedName>
</protein>
<gene>
    <name evidence="2" type="ORF">PYCCODRAFT_1470685</name>
</gene>
<dbReference type="EMBL" id="KZ084133">
    <property type="protein sequence ID" value="OSC98863.1"/>
    <property type="molecule type" value="Genomic_DNA"/>
</dbReference>
<evidence type="ECO:0000313" key="2">
    <source>
        <dbReference type="EMBL" id="OSC98863.1"/>
    </source>
</evidence>
<dbReference type="OrthoDB" id="2646875at2759"/>
<evidence type="ECO:0000256" key="1">
    <source>
        <dbReference type="SAM" id="MobiDB-lite"/>
    </source>
</evidence>
<accession>A0A1Y2IDW5</accession>